<evidence type="ECO:0000313" key="1">
    <source>
        <dbReference type="EMBL" id="KAK8030135.1"/>
    </source>
</evidence>
<dbReference type="Proteomes" id="UP001444661">
    <property type="component" value="Unassembled WGS sequence"/>
</dbReference>
<organism evidence="1 2">
    <name type="scientific">Apiospora rasikravindrae</name>
    <dbReference type="NCBI Taxonomy" id="990691"/>
    <lineage>
        <taxon>Eukaryota</taxon>
        <taxon>Fungi</taxon>
        <taxon>Dikarya</taxon>
        <taxon>Ascomycota</taxon>
        <taxon>Pezizomycotina</taxon>
        <taxon>Sordariomycetes</taxon>
        <taxon>Xylariomycetidae</taxon>
        <taxon>Amphisphaeriales</taxon>
        <taxon>Apiosporaceae</taxon>
        <taxon>Apiospora</taxon>
    </lineage>
</organism>
<protein>
    <submittedName>
        <fullName evidence="1">Uncharacterized protein</fullName>
    </submittedName>
</protein>
<evidence type="ECO:0000313" key="2">
    <source>
        <dbReference type="Proteomes" id="UP001444661"/>
    </source>
</evidence>
<gene>
    <name evidence="1" type="ORF">PG993_011426</name>
</gene>
<accession>A0ABR1SFJ6</accession>
<dbReference type="EMBL" id="JAQQWK010000010">
    <property type="protein sequence ID" value="KAK8030135.1"/>
    <property type="molecule type" value="Genomic_DNA"/>
</dbReference>
<sequence length="94" mass="9989">MSGMPELHLCYGVGVAFLTGIADSEPSVPPTSGDSHQYVPAQVSQGTSSRFTLDLKFNTKLLGGDQRPPCFCLNPEEAQDDENTLLGLSMPTSS</sequence>
<reference evidence="1 2" key="1">
    <citation type="submission" date="2023-01" db="EMBL/GenBank/DDBJ databases">
        <title>Analysis of 21 Apiospora genomes using comparative genomics revels a genus with tremendous synthesis potential of carbohydrate active enzymes and secondary metabolites.</title>
        <authorList>
            <person name="Sorensen T."/>
        </authorList>
    </citation>
    <scope>NUCLEOTIDE SEQUENCE [LARGE SCALE GENOMIC DNA]</scope>
    <source>
        <strain evidence="1 2">CBS 33761</strain>
    </source>
</reference>
<proteinExistence type="predicted"/>
<name>A0ABR1SFJ6_9PEZI</name>
<comment type="caution">
    <text evidence="1">The sequence shown here is derived from an EMBL/GenBank/DDBJ whole genome shotgun (WGS) entry which is preliminary data.</text>
</comment>
<keyword evidence="2" id="KW-1185">Reference proteome</keyword>